<dbReference type="Gene3D" id="1.10.10.10">
    <property type="entry name" value="Winged helix-like DNA-binding domain superfamily/Winged helix DNA-binding domain"/>
    <property type="match status" value="1"/>
</dbReference>
<feature type="domain" description="HTH lysR-type" evidence="5">
    <location>
        <begin position="1"/>
        <end position="58"/>
    </location>
</feature>
<dbReference type="SUPFAM" id="SSF46785">
    <property type="entry name" value="Winged helix' DNA-binding domain"/>
    <property type="match status" value="1"/>
</dbReference>
<dbReference type="InterPro" id="IPR000847">
    <property type="entry name" value="LysR_HTH_N"/>
</dbReference>
<dbReference type="PANTHER" id="PTHR30419:SF8">
    <property type="entry name" value="NITROGEN ASSIMILATION TRANSCRIPTIONAL ACTIVATOR-RELATED"/>
    <property type="match status" value="1"/>
</dbReference>
<dbReference type="Pfam" id="PF03466">
    <property type="entry name" value="LysR_substrate"/>
    <property type="match status" value="1"/>
</dbReference>
<dbReference type="InterPro" id="IPR036390">
    <property type="entry name" value="WH_DNA-bd_sf"/>
</dbReference>
<dbReference type="InterPro" id="IPR036388">
    <property type="entry name" value="WH-like_DNA-bd_sf"/>
</dbReference>
<dbReference type="InterPro" id="IPR005119">
    <property type="entry name" value="LysR_subst-bd"/>
</dbReference>
<keyword evidence="2" id="KW-0805">Transcription regulation</keyword>
<gene>
    <name evidence="6" type="ORF">AAC691_22110</name>
</gene>
<evidence type="ECO:0000256" key="4">
    <source>
        <dbReference type="ARBA" id="ARBA00023163"/>
    </source>
</evidence>
<sequence>MQIRALRLLVELAEARSIRQVARRHGLSATAIVRQIDQIEHFFGTPLFERDERGIRVTEAGRLVAERARAVLFQIDDIHALLDDMRGLRRGQITIQVSGGVVAGLVSPMMHDLQTHHPGLRFSVAVSSAAEVIAAIRAGRAELGVTMFVPDDARPLIRMSRPITHAAIVGPNHPLAGRDAVGMRDLAAQRLALPDPSFGLRQWLERAASRIGVRLDPVFVTASLDMQRELAIRDAAVLVLPPSCCRREIDAGLLRAVPLAADCAIDTTLDIACQPGRRLPFAARALMRAIERVMADDRRPPV</sequence>
<protein>
    <submittedName>
        <fullName evidence="6">LysR family transcriptional regulator</fullName>
    </submittedName>
</protein>
<dbReference type="Pfam" id="PF00126">
    <property type="entry name" value="HTH_1"/>
    <property type="match status" value="1"/>
</dbReference>
<evidence type="ECO:0000259" key="5">
    <source>
        <dbReference type="PROSITE" id="PS50931"/>
    </source>
</evidence>
<keyword evidence="4" id="KW-0804">Transcription</keyword>
<dbReference type="EMBL" id="CP152276">
    <property type="protein sequence ID" value="XAE42887.1"/>
    <property type="molecule type" value="Genomic_DNA"/>
</dbReference>
<dbReference type="RefSeq" id="WP_342628507.1">
    <property type="nucleotide sequence ID" value="NZ_CP152276.1"/>
</dbReference>
<keyword evidence="7" id="KW-1185">Reference proteome</keyword>
<evidence type="ECO:0000256" key="1">
    <source>
        <dbReference type="ARBA" id="ARBA00009437"/>
    </source>
</evidence>
<dbReference type="SUPFAM" id="SSF53850">
    <property type="entry name" value="Periplasmic binding protein-like II"/>
    <property type="match status" value="1"/>
</dbReference>
<accession>A0ABZ3D533</accession>
<dbReference type="Gene3D" id="3.40.190.290">
    <property type="match status" value="1"/>
</dbReference>
<dbReference type="PANTHER" id="PTHR30419">
    <property type="entry name" value="HTH-TYPE TRANSCRIPTIONAL REGULATOR YBHD"/>
    <property type="match status" value="1"/>
</dbReference>
<comment type="similarity">
    <text evidence="1">Belongs to the LysR transcriptional regulatory family.</text>
</comment>
<dbReference type="InterPro" id="IPR050950">
    <property type="entry name" value="HTH-type_LysR_regulators"/>
</dbReference>
<keyword evidence="3" id="KW-0238">DNA-binding</keyword>
<dbReference type="PROSITE" id="PS50931">
    <property type="entry name" value="HTH_LYSR"/>
    <property type="match status" value="1"/>
</dbReference>
<name>A0ABZ3D533_9PROT</name>
<organism evidence="6 7">
    <name type="scientific">Nguyenibacter vanlangensis</name>
    <dbReference type="NCBI Taxonomy" id="1216886"/>
    <lineage>
        <taxon>Bacteria</taxon>
        <taxon>Pseudomonadati</taxon>
        <taxon>Pseudomonadota</taxon>
        <taxon>Alphaproteobacteria</taxon>
        <taxon>Acetobacterales</taxon>
        <taxon>Acetobacteraceae</taxon>
        <taxon>Nguyenibacter</taxon>
    </lineage>
</organism>
<evidence type="ECO:0000256" key="2">
    <source>
        <dbReference type="ARBA" id="ARBA00023015"/>
    </source>
</evidence>
<dbReference type="Proteomes" id="UP001449795">
    <property type="component" value="Chromosome"/>
</dbReference>
<evidence type="ECO:0000313" key="7">
    <source>
        <dbReference type="Proteomes" id="UP001449795"/>
    </source>
</evidence>
<proteinExistence type="inferred from homology"/>
<evidence type="ECO:0000313" key="6">
    <source>
        <dbReference type="EMBL" id="XAE42887.1"/>
    </source>
</evidence>
<evidence type="ECO:0000256" key="3">
    <source>
        <dbReference type="ARBA" id="ARBA00023125"/>
    </source>
</evidence>
<reference evidence="6 7" key="1">
    <citation type="submission" date="2024-04" db="EMBL/GenBank/DDBJ databases">
        <title>Complete genome sequence of Nguyenibacter vanlangesis HBCM-1154, a strain capable of nitrogen fixation, IAA production, and phosphorus solubilization isolated from sugarcane soil.</title>
        <authorList>
            <person name="MY HANH P."/>
        </authorList>
    </citation>
    <scope>NUCLEOTIDE SEQUENCE [LARGE SCALE GENOMIC DNA]</scope>
    <source>
        <strain evidence="6 7">HBCM 1154</strain>
    </source>
</reference>